<name>A0A0G4FTY2_9ALVE</name>
<evidence type="ECO:0000313" key="3">
    <source>
        <dbReference type="EMBL" id="CEM18418.1"/>
    </source>
</evidence>
<gene>
    <name evidence="3" type="ORF">Cvel_18779</name>
</gene>
<dbReference type="EMBL" id="CDMZ01000635">
    <property type="protein sequence ID" value="CEM18418.1"/>
    <property type="molecule type" value="Genomic_DNA"/>
</dbReference>
<proteinExistence type="predicted"/>
<protein>
    <recommendedName>
        <fullName evidence="2">NB-ARC domain-containing protein</fullName>
    </recommendedName>
</protein>
<reference evidence="3" key="1">
    <citation type="submission" date="2014-11" db="EMBL/GenBank/DDBJ databases">
        <authorList>
            <person name="Otto D Thomas"/>
            <person name="Naeem Raeece"/>
        </authorList>
    </citation>
    <scope>NUCLEOTIDE SEQUENCE</scope>
</reference>
<accession>A0A0G4FTY2</accession>
<feature type="domain" description="NB-ARC" evidence="2">
    <location>
        <begin position="250"/>
        <end position="391"/>
    </location>
</feature>
<evidence type="ECO:0000256" key="1">
    <source>
        <dbReference type="SAM" id="MobiDB-lite"/>
    </source>
</evidence>
<sequence length="504" mass="55300">MPASVAVPDRLHPLLSEIPSEWHKTTRRALAIAEKYADTGTGGGRQGTRLVVCKADDFLAKISKEDGHRMTRFGGVNEENVRRHPLDIKEDRGCCDLQERMNDDGALIIDGPSGKFCASGFHLAYGGAASSIGGGLGSAASQECARKAGAFVIQVSHDGAIKLFAGGAAPVQLKHDTSLLPPQIRKRYPVSLKPRSGRGGDDFFFGRKAPLEQVFQWVRGDGPEGESGGGVGPVRENGSGRGELPSEAPTPEPFILISGIGGVGKSQLAAEVLHRCEIPRTKIWINASSPERLQRELAELWEDFREAGIPVRSREELCRWLEGNETWLMVVDNLEDPELLWDFVPRSHKCSVMITTRDDSSSMFPPPKLLKLDILERPSAESLLQTLGRQKDEEGSARLAEALGCLPLALVMASSLVVEKKGLLSFSALADRVTAERDEAQAFLEARGEIQKWTQYQYSVLSLWRQQREFLCEKGLERAAVMMECLSFADNFEIAYEVCKTVGQ</sequence>
<dbReference type="Gene3D" id="3.40.50.300">
    <property type="entry name" value="P-loop containing nucleotide triphosphate hydrolases"/>
    <property type="match status" value="1"/>
</dbReference>
<dbReference type="PANTHER" id="PTHR35205">
    <property type="entry name" value="NB-ARC AND TPR DOMAIN PROTEIN"/>
    <property type="match status" value="1"/>
</dbReference>
<dbReference type="VEuPathDB" id="CryptoDB:Cvel_18779"/>
<organism evidence="3">
    <name type="scientific">Chromera velia CCMP2878</name>
    <dbReference type="NCBI Taxonomy" id="1169474"/>
    <lineage>
        <taxon>Eukaryota</taxon>
        <taxon>Sar</taxon>
        <taxon>Alveolata</taxon>
        <taxon>Colpodellida</taxon>
        <taxon>Chromeraceae</taxon>
        <taxon>Chromera</taxon>
    </lineage>
</organism>
<dbReference type="InterPro" id="IPR002182">
    <property type="entry name" value="NB-ARC"/>
</dbReference>
<dbReference type="PANTHER" id="PTHR35205:SF1">
    <property type="entry name" value="ZU5 DOMAIN-CONTAINING PROTEIN"/>
    <property type="match status" value="1"/>
</dbReference>
<dbReference type="AlphaFoldDB" id="A0A0G4FTY2"/>
<dbReference type="Pfam" id="PF00931">
    <property type="entry name" value="NB-ARC"/>
    <property type="match status" value="1"/>
</dbReference>
<evidence type="ECO:0000259" key="2">
    <source>
        <dbReference type="Pfam" id="PF00931"/>
    </source>
</evidence>
<dbReference type="PhylomeDB" id="A0A0G4FTY2"/>
<feature type="region of interest" description="Disordered" evidence="1">
    <location>
        <begin position="220"/>
        <end position="250"/>
    </location>
</feature>
<dbReference type="GO" id="GO:0043531">
    <property type="term" value="F:ADP binding"/>
    <property type="evidence" value="ECO:0007669"/>
    <property type="project" value="InterPro"/>
</dbReference>
<dbReference type="SUPFAM" id="SSF52540">
    <property type="entry name" value="P-loop containing nucleoside triphosphate hydrolases"/>
    <property type="match status" value="1"/>
</dbReference>
<dbReference type="InterPro" id="IPR027417">
    <property type="entry name" value="P-loop_NTPase"/>
</dbReference>